<organism evidence="10 11">
    <name type="scientific">Pseudidiomarina aquimaris</name>
    <dbReference type="NCBI Taxonomy" id="641841"/>
    <lineage>
        <taxon>Bacteria</taxon>
        <taxon>Pseudomonadati</taxon>
        <taxon>Pseudomonadota</taxon>
        <taxon>Gammaproteobacteria</taxon>
        <taxon>Alteromonadales</taxon>
        <taxon>Idiomarinaceae</taxon>
        <taxon>Pseudidiomarina</taxon>
    </lineage>
</organism>
<dbReference type="AlphaFoldDB" id="A0A432XFS6"/>
<comment type="caution">
    <text evidence="10">The sequence shown here is derived from an EMBL/GenBank/DDBJ whole genome shotgun (WGS) entry which is preliminary data.</text>
</comment>
<evidence type="ECO:0000256" key="9">
    <source>
        <dbReference type="SAM" id="Phobius"/>
    </source>
</evidence>
<accession>A0A432XFS6</accession>
<evidence type="ECO:0000313" key="11">
    <source>
        <dbReference type="Proteomes" id="UP000286678"/>
    </source>
</evidence>
<evidence type="ECO:0000256" key="2">
    <source>
        <dbReference type="ARBA" id="ARBA00008358"/>
    </source>
</evidence>
<dbReference type="Proteomes" id="UP000286678">
    <property type="component" value="Unassembled WGS sequence"/>
</dbReference>
<gene>
    <name evidence="10" type="ORF">CWE21_07185</name>
</gene>
<evidence type="ECO:0000313" key="10">
    <source>
        <dbReference type="EMBL" id="RUO47629.1"/>
    </source>
</evidence>
<keyword evidence="3" id="KW-1003">Cell membrane</keyword>
<keyword evidence="6 9" id="KW-0812">Transmembrane</keyword>
<evidence type="ECO:0000256" key="7">
    <source>
        <dbReference type="ARBA" id="ARBA00022989"/>
    </source>
</evidence>
<comment type="similarity">
    <text evidence="2">Belongs to the GSP I family.</text>
</comment>
<evidence type="ECO:0000256" key="3">
    <source>
        <dbReference type="ARBA" id="ARBA00022475"/>
    </source>
</evidence>
<dbReference type="EMBL" id="PIPT01000005">
    <property type="protein sequence ID" value="RUO47629.1"/>
    <property type="molecule type" value="Genomic_DNA"/>
</dbReference>
<dbReference type="InterPro" id="IPR012902">
    <property type="entry name" value="N_methyl_site"/>
</dbReference>
<dbReference type="GO" id="GO:0015627">
    <property type="term" value="C:type II protein secretion system complex"/>
    <property type="evidence" value="ECO:0007669"/>
    <property type="project" value="InterPro"/>
</dbReference>
<evidence type="ECO:0000256" key="4">
    <source>
        <dbReference type="ARBA" id="ARBA00022481"/>
    </source>
</evidence>
<sequence>MISKKQNQRGFTFVEVLVALVIIAVGVAGLVSLQRMFIQSSTRAAERTAAMELAQEKLEELRFVEYADLAAGSDTATREGKSFSMDWTIADRYWSAGGWVPSSDPAAPDPLPPEPDIKSVTVSVAWTERAGEAESLDMQAWFSKIESRDGGLVVTQPNPRQQPSVTYNPGAAPEVIAVRLTEDASAAAYQVKETTKPTPEVMRRGNKLQVNFNTVTYDQATQTQRIEDFVTVNCSCQFVGVGSTGKTPARLILEGDYLVLDPNGSQTTEKMVGMPADTNQPELCDLCCRDHHDSQEMVQSGNVYRQEGAFARLPSGDHRHFTNVNGYLVQAGLDDVYEESCRMRRVDGYYVTYPDWNIEALTVMSSDYLVNSATSSAYVDYIRSVVKALMLNQTLPSPPSDRDVEVIPGAYQMIARAIYLDPMTSAHRNSIIAAIEAGESDWIAKVPFYEVNLTLLGDWTSSNPTVATVDNEEIQTIVDPENNYYGAYSRGLVITENGGTTTVNVSAGTGNSSILDSDPIHPFEENRRLESELDVTVVAEDSDNVELYAITGTINCTAYSKNKGWQDCKNPDINGISITTSNNNVSCEINKLGNNATYSCPGIRAGTSLSVTFLHSSGNAVYTPTSFSVSSISEDVRQDTVLEIN</sequence>
<dbReference type="InterPro" id="IPR010052">
    <property type="entry name" value="T2SS_protein-GspI"/>
</dbReference>
<dbReference type="RefSeq" id="WP_126833781.1">
    <property type="nucleotide sequence ID" value="NZ_PIPT01000005.1"/>
</dbReference>
<keyword evidence="8 9" id="KW-0472">Membrane</keyword>
<evidence type="ECO:0000256" key="8">
    <source>
        <dbReference type="ARBA" id="ARBA00023136"/>
    </source>
</evidence>
<keyword evidence="7 9" id="KW-1133">Transmembrane helix</keyword>
<dbReference type="NCBIfam" id="TIGR02532">
    <property type="entry name" value="IV_pilin_GFxxxE"/>
    <property type="match status" value="1"/>
</dbReference>
<proteinExistence type="inferred from homology"/>
<name>A0A432XFS6_9GAMM</name>
<dbReference type="GO" id="GO:0005886">
    <property type="term" value="C:plasma membrane"/>
    <property type="evidence" value="ECO:0007669"/>
    <property type="project" value="UniProtKB-SubCell"/>
</dbReference>
<comment type="subcellular location">
    <subcellularLocation>
        <location evidence="1">Cell inner membrane</location>
        <topology evidence="1">Single-pass membrane protein</topology>
    </subcellularLocation>
</comment>
<reference evidence="11" key="1">
    <citation type="journal article" date="2018" name="Front. Microbiol.">
        <title>Genome-Based Analysis Reveals the Taxonomy and Diversity of the Family Idiomarinaceae.</title>
        <authorList>
            <person name="Liu Y."/>
            <person name="Lai Q."/>
            <person name="Shao Z."/>
        </authorList>
    </citation>
    <scope>NUCLEOTIDE SEQUENCE [LARGE SCALE GENOMIC DNA]</scope>
    <source>
        <strain evidence="11">SW15</strain>
    </source>
</reference>
<dbReference type="Pfam" id="PF07963">
    <property type="entry name" value="N_methyl"/>
    <property type="match status" value="1"/>
</dbReference>
<dbReference type="PANTHER" id="PTHR38779">
    <property type="entry name" value="TYPE II SECRETION SYSTEM PROTEIN I-RELATED"/>
    <property type="match status" value="1"/>
</dbReference>
<keyword evidence="5" id="KW-0997">Cell inner membrane</keyword>
<evidence type="ECO:0000256" key="1">
    <source>
        <dbReference type="ARBA" id="ARBA00004377"/>
    </source>
</evidence>
<dbReference type="PANTHER" id="PTHR38779:SF2">
    <property type="entry name" value="TYPE II SECRETION SYSTEM PROTEIN I-RELATED"/>
    <property type="match status" value="1"/>
</dbReference>
<protein>
    <submittedName>
        <fullName evidence="10">Uncharacterized protein</fullName>
    </submittedName>
</protein>
<keyword evidence="11" id="KW-1185">Reference proteome</keyword>
<dbReference type="Gene3D" id="2.60.40.1080">
    <property type="match status" value="1"/>
</dbReference>
<feature type="transmembrane region" description="Helical" evidence="9">
    <location>
        <begin position="12"/>
        <end position="33"/>
    </location>
</feature>
<dbReference type="GO" id="GO:0015628">
    <property type="term" value="P:protein secretion by the type II secretion system"/>
    <property type="evidence" value="ECO:0007669"/>
    <property type="project" value="InterPro"/>
</dbReference>
<evidence type="ECO:0000256" key="6">
    <source>
        <dbReference type="ARBA" id="ARBA00022692"/>
    </source>
</evidence>
<dbReference type="OrthoDB" id="6019428at2"/>
<keyword evidence="4" id="KW-0488">Methylation</keyword>
<evidence type="ECO:0000256" key="5">
    <source>
        <dbReference type="ARBA" id="ARBA00022519"/>
    </source>
</evidence>